<dbReference type="Pfam" id="PF01797">
    <property type="entry name" value="Y1_Tnp"/>
    <property type="match status" value="1"/>
</dbReference>
<dbReference type="GO" id="GO:0006313">
    <property type="term" value="P:DNA transposition"/>
    <property type="evidence" value="ECO:0007669"/>
    <property type="project" value="InterPro"/>
</dbReference>
<protein>
    <submittedName>
        <fullName evidence="2">Transposase IS200 family protein</fullName>
    </submittedName>
</protein>
<sequence length="104" mass="12442">MSHKYKFHNPEGLYFVTCTAINWIDIFTREKYSQIISESLDYCRKKLGMEIFAWCLMPSHLHIVIRVQGNKPELIIGRFKEFTSKRIQLAVKQNPHESRKDWLI</sequence>
<dbReference type="SUPFAM" id="SSF143422">
    <property type="entry name" value="Transposase IS200-like"/>
    <property type="match status" value="1"/>
</dbReference>
<dbReference type="EMBL" id="QUNF01000002">
    <property type="protein sequence ID" value="REG92683.1"/>
    <property type="molecule type" value="Genomic_DNA"/>
</dbReference>
<gene>
    <name evidence="2" type="ORF">C8N25_10283</name>
</gene>
<dbReference type="GO" id="GO:0043565">
    <property type="term" value="F:sequence-specific DNA binding"/>
    <property type="evidence" value="ECO:0007669"/>
    <property type="project" value="TreeGrafter"/>
</dbReference>
<keyword evidence="3" id="KW-1185">Reference proteome</keyword>
<dbReference type="InterPro" id="IPR052715">
    <property type="entry name" value="RAYT_transposase"/>
</dbReference>
<reference evidence="2 3" key="1">
    <citation type="submission" date="2018-08" db="EMBL/GenBank/DDBJ databases">
        <title>Genomic Encyclopedia of Archaeal and Bacterial Type Strains, Phase II (KMG-II): from individual species to whole genera.</title>
        <authorList>
            <person name="Goeker M."/>
        </authorList>
    </citation>
    <scope>NUCLEOTIDE SEQUENCE [LARGE SCALE GENOMIC DNA]</scope>
    <source>
        <strain evidence="2 3">DSM 15986</strain>
    </source>
</reference>
<accession>A0A3E0E4L7</accession>
<organism evidence="2 3">
    <name type="scientific">Algoriphagus antarcticus</name>
    <dbReference type="NCBI Taxonomy" id="238540"/>
    <lineage>
        <taxon>Bacteria</taxon>
        <taxon>Pseudomonadati</taxon>
        <taxon>Bacteroidota</taxon>
        <taxon>Cytophagia</taxon>
        <taxon>Cytophagales</taxon>
        <taxon>Cyclobacteriaceae</taxon>
        <taxon>Algoriphagus</taxon>
    </lineage>
</organism>
<dbReference type="PANTHER" id="PTHR36966">
    <property type="entry name" value="REP-ASSOCIATED TYROSINE TRANSPOSASE"/>
    <property type="match status" value="1"/>
</dbReference>
<dbReference type="InterPro" id="IPR002686">
    <property type="entry name" value="Transposase_17"/>
</dbReference>
<dbReference type="AlphaFoldDB" id="A0A3E0E4L7"/>
<dbReference type="Proteomes" id="UP000256405">
    <property type="component" value="Unassembled WGS sequence"/>
</dbReference>
<evidence type="ECO:0000313" key="3">
    <source>
        <dbReference type="Proteomes" id="UP000256405"/>
    </source>
</evidence>
<dbReference type="GO" id="GO:0004803">
    <property type="term" value="F:transposase activity"/>
    <property type="evidence" value="ECO:0007669"/>
    <property type="project" value="InterPro"/>
</dbReference>
<comment type="caution">
    <text evidence="2">The sequence shown here is derived from an EMBL/GenBank/DDBJ whole genome shotgun (WGS) entry which is preliminary data.</text>
</comment>
<dbReference type="PANTHER" id="PTHR36966:SF1">
    <property type="entry name" value="REP-ASSOCIATED TYROSINE TRANSPOSASE"/>
    <property type="match status" value="1"/>
</dbReference>
<dbReference type="InterPro" id="IPR036515">
    <property type="entry name" value="Transposase_17_sf"/>
</dbReference>
<dbReference type="Gene3D" id="3.30.70.1290">
    <property type="entry name" value="Transposase IS200-like"/>
    <property type="match status" value="1"/>
</dbReference>
<feature type="domain" description="Transposase IS200-like" evidence="1">
    <location>
        <begin position="25"/>
        <end position="94"/>
    </location>
</feature>
<dbReference type="RefSeq" id="WP_240510905.1">
    <property type="nucleotide sequence ID" value="NZ_MSSW01000030.1"/>
</dbReference>
<evidence type="ECO:0000313" key="2">
    <source>
        <dbReference type="EMBL" id="REG92683.1"/>
    </source>
</evidence>
<evidence type="ECO:0000259" key="1">
    <source>
        <dbReference type="Pfam" id="PF01797"/>
    </source>
</evidence>
<proteinExistence type="predicted"/>
<name>A0A3E0E4L7_9BACT</name>